<dbReference type="Proteomes" id="UP001596138">
    <property type="component" value="Unassembled WGS sequence"/>
</dbReference>
<dbReference type="EMBL" id="JBHSTI010000008">
    <property type="protein sequence ID" value="MFC6238602.1"/>
    <property type="molecule type" value="Genomic_DNA"/>
</dbReference>
<evidence type="ECO:0000313" key="3">
    <source>
        <dbReference type="Proteomes" id="UP001596138"/>
    </source>
</evidence>
<comment type="caution">
    <text evidence="2">The sequence shown here is derived from an EMBL/GenBank/DDBJ whole genome shotgun (WGS) entry which is preliminary data.</text>
</comment>
<protein>
    <submittedName>
        <fullName evidence="2">Polyhydroxyalkanoate synthesis protein PhaF</fullName>
    </submittedName>
</protein>
<sequence length="173" mass="17626">MSDVLEALKGYVQLATGLTEVTVAKAREVASALVSQGLEVTGAVPVPGKDQAASAATAAAGQVAKLADDLVETSEQNRELLVGLVRTEVDRAAGRMGFVREEELAAVRRHVSRLESSLAEVRAQVGAAAAPAAAADAEPAAEAEAEPEPEAAAAAAPRPRKKKVVVAPEDGQA</sequence>
<evidence type="ECO:0000256" key="1">
    <source>
        <dbReference type="SAM" id="MobiDB-lite"/>
    </source>
</evidence>
<name>A0ABW1T2U4_9ACTN</name>
<feature type="compositionally biased region" description="Low complexity" evidence="1">
    <location>
        <begin position="128"/>
        <end position="138"/>
    </location>
</feature>
<reference evidence="3" key="1">
    <citation type="journal article" date="2019" name="Int. J. Syst. Evol. Microbiol.">
        <title>The Global Catalogue of Microorganisms (GCM) 10K type strain sequencing project: providing services to taxonomists for standard genome sequencing and annotation.</title>
        <authorList>
            <consortium name="The Broad Institute Genomics Platform"/>
            <consortium name="The Broad Institute Genome Sequencing Center for Infectious Disease"/>
            <person name="Wu L."/>
            <person name="Ma J."/>
        </authorList>
    </citation>
    <scope>NUCLEOTIDE SEQUENCE [LARGE SCALE GENOMIC DNA]</scope>
    <source>
        <strain evidence="3">CGMCC 4.7317</strain>
    </source>
</reference>
<proteinExistence type="predicted"/>
<organism evidence="2 3">
    <name type="scientific">Longivirga aurantiaca</name>
    <dbReference type="NCBI Taxonomy" id="1837743"/>
    <lineage>
        <taxon>Bacteria</taxon>
        <taxon>Bacillati</taxon>
        <taxon>Actinomycetota</taxon>
        <taxon>Actinomycetes</taxon>
        <taxon>Sporichthyales</taxon>
        <taxon>Sporichthyaceae</taxon>
        <taxon>Longivirga</taxon>
    </lineage>
</organism>
<feature type="compositionally biased region" description="Acidic residues" evidence="1">
    <location>
        <begin position="139"/>
        <end position="149"/>
    </location>
</feature>
<gene>
    <name evidence="2" type="ORF">ACFQGU_11995</name>
</gene>
<dbReference type="RefSeq" id="WP_386766951.1">
    <property type="nucleotide sequence ID" value="NZ_JBHSTI010000008.1"/>
</dbReference>
<evidence type="ECO:0000313" key="2">
    <source>
        <dbReference type="EMBL" id="MFC6238602.1"/>
    </source>
</evidence>
<keyword evidence="3" id="KW-1185">Reference proteome</keyword>
<accession>A0ABW1T2U4</accession>
<feature type="region of interest" description="Disordered" evidence="1">
    <location>
        <begin position="128"/>
        <end position="173"/>
    </location>
</feature>